<evidence type="ECO:0000259" key="10">
    <source>
        <dbReference type="PROSITE" id="PS50192"/>
    </source>
</evidence>
<dbReference type="CDD" id="cd15844">
    <property type="entry name" value="SNARE_syntaxin5"/>
    <property type="match status" value="1"/>
</dbReference>
<evidence type="ECO:0000256" key="9">
    <source>
        <dbReference type="SAM" id="Phobius"/>
    </source>
</evidence>
<proteinExistence type="inferred from homology"/>
<evidence type="ECO:0000256" key="4">
    <source>
        <dbReference type="ARBA" id="ARBA00022692"/>
    </source>
</evidence>
<evidence type="ECO:0000256" key="8">
    <source>
        <dbReference type="SAM" id="MobiDB-lite"/>
    </source>
</evidence>
<keyword evidence="3" id="KW-0813">Transport</keyword>
<dbReference type="Pfam" id="PF05739">
    <property type="entry name" value="SNARE"/>
    <property type="match status" value="1"/>
</dbReference>
<evidence type="ECO:0000256" key="5">
    <source>
        <dbReference type="ARBA" id="ARBA00022989"/>
    </source>
</evidence>
<gene>
    <name evidence="11" type="ORF">AKO1_011849</name>
</gene>
<dbReference type="GO" id="GO:0048278">
    <property type="term" value="P:vesicle docking"/>
    <property type="evidence" value="ECO:0007669"/>
    <property type="project" value="TreeGrafter"/>
</dbReference>
<dbReference type="AlphaFoldDB" id="A0AAW2Z8Q0"/>
<dbReference type="PANTHER" id="PTHR19957:SF3">
    <property type="entry name" value="SYNTAXIN-5"/>
    <property type="match status" value="1"/>
</dbReference>
<dbReference type="Proteomes" id="UP001431209">
    <property type="component" value="Unassembled WGS sequence"/>
</dbReference>
<evidence type="ECO:0000256" key="6">
    <source>
        <dbReference type="ARBA" id="ARBA00023054"/>
    </source>
</evidence>
<dbReference type="InterPro" id="IPR000727">
    <property type="entry name" value="T_SNARE_dom"/>
</dbReference>
<feature type="domain" description="T-SNARE coiled-coil homology" evidence="10">
    <location>
        <begin position="223"/>
        <end position="285"/>
    </location>
</feature>
<comment type="subcellular location">
    <subcellularLocation>
        <location evidence="1">Membrane</location>
        <topology evidence="1">Single-pass type IV membrane protein</topology>
    </subcellularLocation>
</comment>
<keyword evidence="4 9" id="KW-0812">Transmembrane</keyword>
<dbReference type="PROSITE" id="PS00914">
    <property type="entry name" value="SYNTAXIN"/>
    <property type="match status" value="1"/>
</dbReference>
<keyword evidence="12" id="KW-1185">Reference proteome</keyword>
<feature type="transmembrane region" description="Helical" evidence="9">
    <location>
        <begin position="295"/>
        <end position="315"/>
    </location>
</feature>
<dbReference type="EMBL" id="JAOPGA020001102">
    <property type="protein sequence ID" value="KAL0485091.1"/>
    <property type="molecule type" value="Genomic_DNA"/>
</dbReference>
<evidence type="ECO:0000256" key="7">
    <source>
        <dbReference type="ARBA" id="ARBA00023136"/>
    </source>
</evidence>
<dbReference type="PROSITE" id="PS50192">
    <property type="entry name" value="T_SNARE"/>
    <property type="match status" value="1"/>
</dbReference>
<dbReference type="SUPFAM" id="SSF47661">
    <property type="entry name" value="t-snare proteins"/>
    <property type="match status" value="1"/>
</dbReference>
<dbReference type="Gene3D" id="1.20.58.70">
    <property type="match status" value="1"/>
</dbReference>
<comment type="caution">
    <text evidence="11">The sequence shown here is derived from an EMBL/GenBank/DDBJ whole genome shotgun (WGS) entry which is preliminary data.</text>
</comment>
<dbReference type="GO" id="GO:0006886">
    <property type="term" value="P:intracellular protein transport"/>
    <property type="evidence" value="ECO:0007669"/>
    <property type="project" value="InterPro"/>
</dbReference>
<evidence type="ECO:0000256" key="2">
    <source>
        <dbReference type="ARBA" id="ARBA00009063"/>
    </source>
</evidence>
<dbReference type="InterPro" id="IPR045242">
    <property type="entry name" value="Syntaxin"/>
</dbReference>
<feature type="region of interest" description="Disordered" evidence="8">
    <location>
        <begin position="154"/>
        <end position="185"/>
    </location>
</feature>
<evidence type="ECO:0000256" key="1">
    <source>
        <dbReference type="ARBA" id="ARBA00004211"/>
    </source>
</evidence>
<dbReference type="InterPro" id="IPR006012">
    <property type="entry name" value="Syntaxin/epimorphin_CS"/>
</dbReference>
<dbReference type="GO" id="GO:0005484">
    <property type="term" value="F:SNAP receptor activity"/>
    <property type="evidence" value="ECO:0007669"/>
    <property type="project" value="InterPro"/>
</dbReference>
<comment type="similarity">
    <text evidence="2">Belongs to the syntaxin family.</text>
</comment>
<dbReference type="GO" id="GO:0006888">
    <property type="term" value="P:endoplasmic reticulum to Golgi vesicle-mediated transport"/>
    <property type="evidence" value="ECO:0007669"/>
    <property type="project" value="TreeGrafter"/>
</dbReference>
<name>A0AAW2Z8Q0_9EUKA</name>
<keyword evidence="6" id="KW-0175">Coiled coil</keyword>
<keyword evidence="7 9" id="KW-0472">Membrane</keyword>
<dbReference type="GO" id="GO:0006906">
    <property type="term" value="P:vesicle fusion"/>
    <property type="evidence" value="ECO:0007669"/>
    <property type="project" value="TreeGrafter"/>
</dbReference>
<organism evidence="11 12">
    <name type="scientific">Acrasis kona</name>
    <dbReference type="NCBI Taxonomy" id="1008807"/>
    <lineage>
        <taxon>Eukaryota</taxon>
        <taxon>Discoba</taxon>
        <taxon>Heterolobosea</taxon>
        <taxon>Tetramitia</taxon>
        <taxon>Eutetramitia</taxon>
        <taxon>Acrasidae</taxon>
        <taxon>Acrasis</taxon>
    </lineage>
</organism>
<protein>
    <submittedName>
        <fullName evidence="11">t-SNARE family protein 5</fullName>
    </submittedName>
</protein>
<dbReference type="SMART" id="SM00397">
    <property type="entry name" value="t_SNARE"/>
    <property type="match status" value="1"/>
</dbReference>
<keyword evidence="5 9" id="KW-1133">Transmembrane helix</keyword>
<sequence length="316" mass="36083">MAFLDRTDEFNSLIQNKVQKKSFDGGAVKKRQPIVAANSKEASKKFYSEASQVSQGLQNTADILQKLTKLVKKRTPFNDNSDHIQHLTLMVKEQLATHGHTLNSLSGLIEQQKNNVYQKTEQSTQHTSHILTGLNSRLLYATQEFQKVLITRTKQKETERSRQSKFAYDSKPQSTRAVIKPPPSPMTPQNTVINMSHLEEQNQPNNGAQLLEYAPNRLTDVNDRMIQKRTDEVLQIEQDISNLGSMMGHLAVMIKQQGELMNRIDSNVMQARENVDLGQNQLMKYWRNIQGNQGLVLKMFFVLIVFIIFVAVFVIK</sequence>
<dbReference type="InterPro" id="IPR010989">
    <property type="entry name" value="SNARE"/>
</dbReference>
<evidence type="ECO:0000256" key="3">
    <source>
        <dbReference type="ARBA" id="ARBA00022448"/>
    </source>
</evidence>
<dbReference type="GO" id="GO:0000149">
    <property type="term" value="F:SNARE binding"/>
    <property type="evidence" value="ECO:0007669"/>
    <property type="project" value="TreeGrafter"/>
</dbReference>
<dbReference type="PANTHER" id="PTHR19957">
    <property type="entry name" value="SYNTAXIN"/>
    <property type="match status" value="1"/>
</dbReference>
<dbReference type="GO" id="GO:0000139">
    <property type="term" value="C:Golgi membrane"/>
    <property type="evidence" value="ECO:0007669"/>
    <property type="project" value="TreeGrafter"/>
</dbReference>
<dbReference type="GO" id="GO:0031201">
    <property type="term" value="C:SNARE complex"/>
    <property type="evidence" value="ECO:0007669"/>
    <property type="project" value="TreeGrafter"/>
</dbReference>
<reference evidence="11 12" key="1">
    <citation type="submission" date="2024-03" db="EMBL/GenBank/DDBJ databases">
        <title>The Acrasis kona genome and developmental transcriptomes reveal deep origins of eukaryotic multicellular pathways.</title>
        <authorList>
            <person name="Sheikh S."/>
            <person name="Fu C.-J."/>
            <person name="Brown M.W."/>
            <person name="Baldauf S.L."/>
        </authorList>
    </citation>
    <scope>NUCLEOTIDE SEQUENCE [LARGE SCALE GENOMIC DNA]</scope>
    <source>
        <strain evidence="11 12">ATCC MYA-3509</strain>
    </source>
</reference>
<evidence type="ECO:0000313" key="11">
    <source>
        <dbReference type="EMBL" id="KAL0485091.1"/>
    </source>
</evidence>
<evidence type="ECO:0000313" key="12">
    <source>
        <dbReference type="Proteomes" id="UP001431209"/>
    </source>
</evidence>
<accession>A0AAW2Z8Q0</accession>